<sequence>MIDAPAALAGRPLFEPYASLLRRFAAGLPSIDDLDAALADPGPRPTLRDGTPVRLVANAHAAGYEAGIAASGAVPTREHDWHDFFNALVWCRFPQAKAALNAAHLEELTLRGAGAPRGPRRDRLTQFDECGVVVSASDPALLAALRAHDWRGLFWEHRAAWGRSIDVVVFGHATLDQLRAPFVGLCGKALLREVPSHWFADDAAARNLEVDAWLAERLAGLGAQGSPARLQALPLLGIPGLSADSETAAYYDDTRQFRPLAQPRAAAASDE</sequence>
<reference evidence="1 2" key="1">
    <citation type="submission" date="2020-08" db="EMBL/GenBank/DDBJ databases">
        <title>Genomic Encyclopedia of Type Strains, Phase IV (KMG-IV): sequencing the most valuable type-strain genomes for metagenomic binning, comparative biology and taxonomic classification.</title>
        <authorList>
            <person name="Goeker M."/>
        </authorList>
    </citation>
    <scope>NUCLEOTIDE SEQUENCE [LARGE SCALE GENOMIC DNA]</scope>
    <source>
        <strain evidence="1 2">DSM 106739</strain>
    </source>
</reference>
<organism evidence="1 2">
    <name type="scientific">Niveibacterium umoris</name>
    <dbReference type="NCBI Taxonomy" id="1193620"/>
    <lineage>
        <taxon>Bacteria</taxon>
        <taxon>Pseudomonadati</taxon>
        <taxon>Pseudomonadota</taxon>
        <taxon>Betaproteobacteria</taxon>
        <taxon>Rhodocyclales</taxon>
        <taxon>Rhodocyclaceae</taxon>
        <taxon>Niveibacterium</taxon>
    </lineage>
</organism>
<dbReference type="Pfam" id="PF11227">
    <property type="entry name" value="DUF3025"/>
    <property type="match status" value="1"/>
</dbReference>
<keyword evidence="2" id="KW-1185">Reference proteome</keyword>
<accession>A0A840BPD9</accession>
<protein>
    <recommendedName>
        <fullName evidence="3">DUF3025 domain-containing protein</fullName>
    </recommendedName>
</protein>
<dbReference type="RefSeq" id="WP_338086721.1">
    <property type="nucleotide sequence ID" value="NZ_BAABLE010000009.1"/>
</dbReference>
<evidence type="ECO:0000313" key="2">
    <source>
        <dbReference type="Proteomes" id="UP000561045"/>
    </source>
</evidence>
<proteinExistence type="predicted"/>
<name>A0A840BPD9_9RHOO</name>
<dbReference type="AlphaFoldDB" id="A0A840BPD9"/>
<evidence type="ECO:0008006" key="3">
    <source>
        <dbReference type="Google" id="ProtNLM"/>
    </source>
</evidence>
<evidence type="ECO:0000313" key="1">
    <source>
        <dbReference type="EMBL" id="MBB4014493.1"/>
    </source>
</evidence>
<gene>
    <name evidence="1" type="ORF">GGR36_003839</name>
</gene>
<dbReference type="Proteomes" id="UP000561045">
    <property type="component" value="Unassembled WGS sequence"/>
</dbReference>
<comment type="caution">
    <text evidence="1">The sequence shown here is derived from an EMBL/GenBank/DDBJ whole genome shotgun (WGS) entry which is preliminary data.</text>
</comment>
<dbReference type="InterPro" id="IPR021390">
    <property type="entry name" value="DUF3025"/>
</dbReference>
<dbReference type="EMBL" id="JACIET010000002">
    <property type="protein sequence ID" value="MBB4014493.1"/>
    <property type="molecule type" value="Genomic_DNA"/>
</dbReference>